<proteinExistence type="predicted"/>
<feature type="transmembrane region" description="Helical" evidence="1">
    <location>
        <begin position="226"/>
        <end position="244"/>
    </location>
</feature>
<name>A0A067SF09_GALM3</name>
<protein>
    <recommendedName>
        <fullName evidence="2">DUF6534 domain-containing protein</fullName>
    </recommendedName>
</protein>
<keyword evidence="4" id="KW-1185">Reference proteome</keyword>
<dbReference type="STRING" id="685588.A0A067SF09"/>
<evidence type="ECO:0000259" key="2">
    <source>
        <dbReference type="Pfam" id="PF20152"/>
    </source>
</evidence>
<dbReference type="HOGENOM" id="CLU_046025_5_3_1"/>
<dbReference type="OrthoDB" id="3270417at2759"/>
<feature type="transmembrane region" description="Helical" evidence="1">
    <location>
        <begin position="46"/>
        <end position="69"/>
    </location>
</feature>
<evidence type="ECO:0000256" key="1">
    <source>
        <dbReference type="SAM" id="Phobius"/>
    </source>
</evidence>
<feature type="transmembrane region" description="Helical" evidence="1">
    <location>
        <begin position="156"/>
        <end position="180"/>
    </location>
</feature>
<feature type="transmembrane region" description="Helical" evidence="1">
    <location>
        <begin position="89"/>
        <end position="107"/>
    </location>
</feature>
<feature type="transmembrane region" description="Helical" evidence="1">
    <location>
        <begin position="12"/>
        <end position="34"/>
    </location>
</feature>
<accession>A0A067SF09</accession>
<reference evidence="4" key="1">
    <citation type="journal article" date="2014" name="Proc. Natl. Acad. Sci. U.S.A.">
        <title>Extensive sampling of basidiomycete genomes demonstrates inadequacy of the white-rot/brown-rot paradigm for wood decay fungi.</title>
        <authorList>
            <person name="Riley R."/>
            <person name="Salamov A.A."/>
            <person name="Brown D.W."/>
            <person name="Nagy L.G."/>
            <person name="Floudas D."/>
            <person name="Held B.W."/>
            <person name="Levasseur A."/>
            <person name="Lombard V."/>
            <person name="Morin E."/>
            <person name="Otillar R."/>
            <person name="Lindquist E.A."/>
            <person name="Sun H."/>
            <person name="LaButti K.M."/>
            <person name="Schmutz J."/>
            <person name="Jabbour D."/>
            <person name="Luo H."/>
            <person name="Baker S.E."/>
            <person name="Pisabarro A.G."/>
            <person name="Walton J.D."/>
            <person name="Blanchette R.A."/>
            <person name="Henrissat B."/>
            <person name="Martin F."/>
            <person name="Cullen D."/>
            <person name="Hibbett D.S."/>
            <person name="Grigoriev I.V."/>
        </authorList>
    </citation>
    <scope>NUCLEOTIDE SEQUENCE [LARGE SCALE GENOMIC DNA]</scope>
    <source>
        <strain evidence="4">CBS 339.88</strain>
    </source>
</reference>
<feature type="transmembrane region" description="Helical" evidence="1">
    <location>
        <begin position="119"/>
        <end position="140"/>
    </location>
</feature>
<dbReference type="InterPro" id="IPR045339">
    <property type="entry name" value="DUF6534"/>
</dbReference>
<dbReference type="AlphaFoldDB" id="A0A067SF09"/>
<dbReference type="PANTHER" id="PTHR40465">
    <property type="entry name" value="CHROMOSOME 1, WHOLE GENOME SHOTGUN SEQUENCE"/>
    <property type="match status" value="1"/>
</dbReference>
<sequence length="334" mass="37204">MLVTLGNTIGAALLGTMGACILFGISLVQVYMYYTTYPKDWRFQKVIVGTLTVLNTGHLICLIHIVYYYAIEQFGNPAGLEGIVGSFRAQTLFNILIIVVVHGLYVHRIWRLGSRFSRIWPAFLFVLLACATVIGVFLIYDAFRLKSFSDMHEATWVLYAIFGTTTTMDFLIAASMCYYLNKSRSGFTKTNYLVLNIMRYVLISGALTSVTSLFSILTFAAMPNNLVFLGVSFVITKLYINSYVAMLNARNSIRGDSSSISVDIANLRSGLTGPGDASTISRSDDRGLKRESVMLSPIYRGKEVESPDTARVHIHVHKSEERRVEGEHGPWNPA</sequence>
<keyword evidence="1" id="KW-0812">Transmembrane</keyword>
<keyword evidence="1" id="KW-0472">Membrane</keyword>
<organism evidence="3 4">
    <name type="scientific">Galerina marginata (strain CBS 339.88)</name>
    <dbReference type="NCBI Taxonomy" id="685588"/>
    <lineage>
        <taxon>Eukaryota</taxon>
        <taxon>Fungi</taxon>
        <taxon>Dikarya</taxon>
        <taxon>Basidiomycota</taxon>
        <taxon>Agaricomycotina</taxon>
        <taxon>Agaricomycetes</taxon>
        <taxon>Agaricomycetidae</taxon>
        <taxon>Agaricales</taxon>
        <taxon>Agaricineae</taxon>
        <taxon>Strophariaceae</taxon>
        <taxon>Galerina</taxon>
    </lineage>
</organism>
<evidence type="ECO:0000313" key="4">
    <source>
        <dbReference type="Proteomes" id="UP000027222"/>
    </source>
</evidence>
<dbReference type="PANTHER" id="PTHR40465:SF1">
    <property type="entry name" value="DUF6534 DOMAIN-CONTAINING PROTEIN"/>
    <property type="match status" value="1"/>
</dbReference>
<dbReference type="EMBL" id="KL142402">
    <property type="protein sequence ID" value="KDR69461.1"/>
    <property type="molecule type" value="Genomic_DNA"/>
</dbReference>
<keyword evidence="1" id="KW-1133">Transmembrane helix</keyword>
<evidence type="ECO:0000313" key="3">
    <source>
        <dbReference type="EMBL" id="KDR69461.1"/>
    </source>
</evidence>
<feature type="domain" description="DUF6534" evidence="2">
    <location>
        <begin position="166"/>
        <end position="252"/>
    </location>
</feature>
<dbReference type="Proteomes" id="UP000027222">
    <property type="component" value="Unassembled WGS sequence"/>
</dbReference>
<feature type="transmembrane region" description="Helical" evidence="1">
    <location>
        <begin position="200"/>
        <end position="220"/>
    </location>
</feature>
<dbReference type="Pfam" id="PF20152">
    <property type="entry name" value="DUF6534"/>
    <property type="match status" value="1"/>
</dbReference>
<gene>
    <name evidence="3" type="ORF">GALMADRAFT_255951</name>
</gene>